<proteinExistence type="predicted"/>
<sequence length="117" mass="12915">MPWTVAFHQAFEAEFGQLPLEVREALAATAGLLQLQGPLLGRPHADTLAGSDYANMKELRFDADDGVWRVAFAFDTARQAILLVAGDKAWVAQKRFYKALIAKADARFAEHLETLKG</sequence>
<organism evidence="1 2">
    <name type="scientific">Sandarakinorhabdus cyanobacteriorum</name>
    <dbReference type="NCBI Taxonomy" id="1981098"/>
    <lineage>
        <taxon>Bacteria</taxon>
        <taxon>Pseudomonadati</taxon>
        <taxon>Pseudomonadota</taxon>
        <taxon>Alphaproteobacteria</taxon>
        <taxon>Sphingomonadales</taxon>
        <taxon>Sphingosinicellaceae</taxon>
        <taxon>Sandarakinorhabdus</taxon>
    </lineage>
</organism>
<dbReference type="AlphaFoldDB" id="A0A255Z6Q5"/>
<dbReference type="RefSeq" id="WP_094472297.1">
    <property type="nucleotide sequence ID" value="NZ_NOXT01000033.1"/>
</dbReference>
<dbReference type="OrthoDB" id="330810at2"/>
<protein>
    <submittedName>
        <fullName evidence="1">Addiction module toxin RelE</fullName>
    </submittedName>
</protein>
<dbReference type="Pfam" id="PF05973">
    <property type="entry name" value="Gp49"/>
    <property type="match status" value="1"/>
</dbReference>
<evidence type="ECO:0000313" key="2">
    <source>
        <dbReference type="Proteomes" id="UP000216991"/>
    </source>
</evidence>
<accession>A0A255Z6Q5</accession>
<dbReference type="InterPro" id="IPR009241">
    <property type="entry name" value="HigB-like"/>
</dbReference>
<comment type="caution">
    <text evidence="1">The sequence shown here is derived from an EMBL/GenBank/DDBJ whole genome shotgun (WGS) entry which is preliminary data.</text>
</comment>
<gene>
    <name evidence="1" type="ORF">CHU93_00665</name>
</gene>
<dbReference type="EMBL" id="NOXT01000033">
    <property type="protein sequence ID" value="OYQ37119.1"/>
    <property type="molecule type" value="Genomic_DNA"/>
</dbReference>
<evidence type="ECO:0000313" key="1">
    <source>
        <dbReference type="EMBL" id="OYQ37119.1"/>
    </source>
</evidence>
<dbReference type="Proteomes" id="UP000216991">
    <property type="component" value="Unassembled WGS sequence"/>
</dbReference>
<name>A0A255Z6Q5_9SPHN</name>
<reference evidence="1 2" key="1">
    <citation type="submission" date="2017-07" db="EMBL/GenBank/DDBJ databases">
        <title>Sandarakinorhabdus cyanobacteriorum sp. nov., a novel bacterium isolated from cyanobacterial aggregates in a eutrophic lake.</title>
        <authorList>
            <person name="Cai H."/>
        </authorList>
    </citation>
    <scope>NUCLEOTIDE SEQUENCE [LARGE SCALE GENOMIC DNA]</scope>
    <source>
        <strain evidence="1 2">TH057</strain>
    </source>
</reference>
<keyword evidence="2" id="KW-1185">Reference proteome</keyword>